<protein>
    <recommendedName>
        <fullName evidence="8">Cellobiose phosphorylase</fullName>
    </recommendedName>
</protein>
<reference evidence="6 7" key="1">
    <citation type="submission" date="2021-11" db="EMBL/GenBank/DDBJ databases">
        <authorList>
            <person name="Liang Q."/>
            <person name="Mou H."/>
            <person name="Liu Z."/>
        </authorList>
    </citation>
    <scope>NUCLEOTIDE SEQUENCE [LARGE SCALE GENOMIC DNA]</scope>
    <source>
        <strain evidence="6 7">CHU3</strain>
    </source>
</reference>
<feature type="domain" description="Glycoamylase-like" evidence="4">
    <location>
        <begin position="29"/>
        <end position="228"/>
    </location>
</feature>
<dbReference type="Proteomes" id="UP001209701">
    <property type="component" value="Unassembled WGS sequence"/>
</dbReference>
<comment type="caution">
    <text evidence="6">The sequence shown here is derived from an EMBL/GenBank/DDBJ whole genome shotgun (WGS) entry which is preliminary data.</text>
</comment>
<organism evidence="6 7">
    <name type="scientific">Roseateles oligotrophus</name>
    <dbReference type="NCBI Taxonomy" id="1769250"/>
    <lineage>
        <taxon>Bacteria</taxon>
        <taxon>Pseudomonadati</taxon>
        <taxon>Pseudomonadota</taxon>
        <taxon>Betaproteobacteria</taxon>
        <taxon>Burkholderiales</taxon>
        <taxon>Sphaerotilaceae</taxon>
        <taxon>Roseateles</taxon>
    </lineage>
</organism>
<keyword evidence="1" id="KW-0328">Glycosyltransferase</keyword>
<feature type="domain" description="Glycosyl hydrolase 94 catalytic" evidence="5">
    <location>
        <begin position="1070"/>
        <end position="1494"/>
    </location>
</feature>
<dbReference type="SMART" id="SM01068">
    <property type="entry name" value="CBM_X"/>
    <property type="match status" value="1"/>
</dbReference>
<evidence type="ECO:0000259" key="3">
    <source>
        <dbReference type="Pfam" id="PF06165"/>
    </source>
</evidence>
<accession>A0ABT2YMN4</accession>
<dbReference type="Pfam" id="PF17167">
    <property type="entry name" value="Glyco_hydro_94"/>
    <property type="match status" value="1"/>
</dbReference>
<dbReference type="EMBL" id="JAJIRN010000014">
    <property type="protein sequence ID" value="MCV2371329.1"/>
    <property type="molecule type" value="Genomic_DNA"/>
</dbReference>
<feature type="domain" description="Glycosyl hydrolase 94 supersandwich" evidence="3">
    <location>
        <begin position="298"/>
        <end position="572"/>
    </location>
</feature>
<sequence length="1573" mass="173004">MDFGFLYDQRRRLFRIGYRPGDASLDSAYYDLLASESRLGSFVAIAKGDVALRHWQALGRPFLAVRGMPALRSWSGSMFEYLMPSLLMREPPQGLLQRATVAAVQAQQDFGARNGLPWGVSECAYYEQDASLAFQYGPFGVPELALRRTPQEDRVIAPYASTLALLVDAPAALANLRALERLGARDRHGFIEALDFSRPRLGDGAPLQRVATYMAHHQGMSLLSLCNLLCDEAPRGWFERVPRVQAFTMLLHERMPTAIVYQSRAIPRPPHKPGPSEPSAGARLWLPADAGQAPLPTLLLGNGAYSVGLRPDGGGQSAWRGQAISRARDDLLRPTPGHAYFIRGRGQTDFCSLSSAPSAHPKGQYSTSFFAERAEFELGTEAWSTQMTVWVSPDDDVELRRVSLHNLTEHAAEFELISYFEAVLAPQQADESHPVFSNLFLRAHAADPQCLLLERRPRLAGESSLWVAHFLALGHAATEPESELELLSVQLGCDRASLLPRRAEMSQLRTVKEGPPSPRSGEPDVLETRLDPIASLSVRLRMPARAKRSLTFATAAAADASTVMALVDEYRQAVHLTRSRLMAATLARIRQRELRLSATDLRNIQDMTTPMTISCPRPRAPPVERLDRRALWRFAISGDRPILLISIGASVGLRVVRTILTAHRVWESQGLSCDVVLVNQEPSSYLMPLQHQLLALRSSVGGAAQAAGSGAGGLHLLQQFELKPQELAALRAYARIELLADGRPLARLLAQALPVQTAGLIPNARLLPEQVPRPWLEASAAGRFNADGSAFEFDIKAEQLPPRPWANVLANPHFGCIITESGGGHSWAGNSRMNQLTAWSNDPLLDPAAEHFLLQDRASDDCFGLLPNRKRNGSAGYHIQHRPGSSLFTQDRPGLRVETLLMVHPQEEMKCLRVRLTCKPDGPARRLRVLGMAEWQLGAQRRERMTLQCDYAAESQAALAWQLEHSGGFGEGCAYLLLAGLQVKQWTCARAECFDGAGSVQMPQHLSGMAGFGLDPCAALLADAQLQAGQTLEFCWVMGYGADPQAARAQAQRWQAPGALAGLEQLLDAHWRPLLSTITVATPDPLFDALVNHWLLYQTLACRLWAKAGFYQAGGAFGYRDQLQDAMALAAGRPDMLRSQLLLHASRQFPEGDVQHWWHAPGGAGVRTHFSDDLLWLPYAAQHYLTLSGDTALLDQACPFLEGPAVPEGAEDIYCTPNCSTAEASFYEHCARAIDHSLRFGEHGLPLMGCGDWNDGMNRVGHQGRGESVWLGWFLSVILRDWQPLALARGDAPRAEAWAAAQSALSLALDTHAWDGAWFRRAYFDNGHTLGSLLNAECQIDLIAQAWSVFALAPGNARATQAMLSADARLVDRKAGLLRLLDPPLQGSANHAGYIQAYPPGVRENGGQYSHAGVWALMAQAQLGNAARAWEYFCMLSPAHRARSSNEQARYGIEPYVMPGDTYSAPPYTGQGGWSWYTGSAAWLYRAATESLLGLQLQAERFCLRPCLPPPWGEARLSLRLHGKQIEVLIRRGDGQEIEPMSGLAIQPGQWLHFEQLAERQQLLLQLPKQPRP</sequence>
<dbReference type="Gene3D" id="1.50.10.140">
    <property type="match status" value="1"/>
</dbReference>
<dbReference type="InterPro" id="IPR011013">
    <property type="entry name" value="Gal_mutarotase_sf_dom"/>
</dbReference>
<dbReference type="Gene3D" id="2.60.420.10">
    <property type="entry name" value="Maltose phosphorylase, domain 3"/>
    <property type="match status" value="1"/>
</dbReference>
<dbReference type="Pfam" id="PF10091">
    <property type="entry name" value="Glycoamylase"/>
    <property type="match status" value="1"/>
</dbReference>
<dbReference type="InterPro" id="IPR052047">
    <property type="entry name" value="GH94_Enzymes"/>
</dbReference>
<evidence type="ECO:0000259" key="4">
    <source>
        <dbReference type="Pfam" id="PF10091"/>
    </source>
</evidence>
<evidence type="ECO:0000313" key="7">
    <source>
        <dbReference type="Proteomes" id="UP001209701"/>
    </source>
</evidence>
<dbReference type="InterPro" id="IPR019282">
    <property type="entry name" value="Glycoamylase-like_cons_dom"/>
</dbReference>
<name>A0ABT2YMN4_9BURK</name>
<dbReference type="InterPro" id="IPR033432">
    <property type="entry name" value="GH94_catalytic"/>
</dbReference>
<dbReference type="InterPro" id="IPR010383">
    <property type="entry name" value="Glyco_hydrolase_94_b-supersand"/>
</dbReference>
<dbReference type="Gene3D" id="1.50.10.10">
    <property type="match status" value="1"/>
</dbReference>
<dbReference type="SUPFAM" id="SSF48208">
    <property type="entry name" value="Six-hairpin glycosidases"/>
    <property type="match status" value="1"/>
</dbReference>
<evidence type="ECO:0000259" key="5">
    <source>
        <dbReference type="Pfam" id="PF17167"/>
    </source>
</evidence>
<dbReference type="PANTHER" id="PTHR37469">
    <property type="entry name" value="CELLOBIONIC ACID PHOSPHORYLASE-RELATED"/>
    <property type="match status" value="1"/>
</dbReference>
<dbReference type="PANTHER" id="PTHR37469:SF2">
    <property type="entry name" value="CELLOBIONIC ACID PHOSPHORYLASE"/>
    <property type="match status" value="1"/>
</dbReference>
<proteinExistence type="predicted"/>
<feature type="domain" description="Glycosyl hydrolase 94 supersandwich" evidence="3">
    <location>
        <begin position="796"/>
        <end position="1056"/>
    </location>
</feature>
<dbReference type="Pfam" id="PF06165">
    <property type="entry name" value="GH94_b-supersand"/>
    <property type="match status" value="2"/>
</dbReference>
<dbReference type="Gene3D" id="2.70.98.40">
    <property type="entry name" value="Glycoside hydrolase, family 65, N-terminal domain"/>
    <property type="match status" value="2"/>
</dbReference>
<dbReference type="InterPro" id="IPR012341">
    <property type="entry name" value="6hp_glycosidase-like_sf"/>
</dbReference>
<gene>
    <name evidence="6" type="ORF">LNV07_24835</name>
</gene>
<dbReference type="SUPFAM" id="SSF74650">
    <property type="entry name" value="Galactose mutarotase-like"/>
    <property type="match status" value="2"/>
</dbReference>
<evidence type="ECO:0008006" key="8">
    <source>
        <dbReference type="Google" id="ProtNLM"/>
    </source>
</evidence>
<keyword evidence="2" id="KW-0808">Transferase</keyword>
<dbReference type="InterPro" id="IPR008928">
    <property type="entry name" value="6-hairpin_glycosidase_sf"/>
</dbReference>
<evidence type="ECO:0000313" key="6">
    <source>
        <dbReference type="EMBL" id="MCV2371329.1"/>
    </source>
</evidence>
<evidence type="ECO:0000256" key="1">
    <source>
        <dbReference type="ARBA" id="ARBA00022676"/>
    </source>
</evidence>
<keyword evidence="7" id="KW-1185">Reference proteome</keyword>
<dbReference type="InterPro" id="IPR037018">
    <property type="entry name" value="GH65_N"/>
</dbReference>
<evidence type="ECO:0000256" key="2">
    <source>
        <dbReference type="ARBA" id="ARBA00022679"/>
    </source>
</evidence>